<evidence type="ECO:0000313" key="5">
    <source>
        <dbReference type="Proteomes" id="UP000001492"/>
    </source>
</evidence>
<keyword evidence="2" id="KW-0326">Glycosidase</keyword>
<protein>
    <submittedName>
        <fullName evidence="4">Inosine/uridine-preferring nucleoside hydrolase</fullName>
    </submittedName>
</protein>
<dbReference type="GO" id="GO:0006152">
    <property type="term" value="P:purine nucleoside catabolic process"/>
    <property type="evidence" value="ECO:0007669"/>
    <property type="project" value="TreeGrafter"/>
</dbReference>
<dbReference type="GO" id="GO:0008477">
    <property type="term" value="F:purine nucleosidase activity"/>
    <property type="evidence" value="ECO:0007669"/>
    <property type="project" value="TreeGrafter"/>
</dbReference>
<dbReference type="SUPFAM" id="SSF53590">
    <property type="entry name" value="Nucleoside hydrolase"/>
    <property type="match status" value="1"/>
</dbReference>
<evidence type="ECO:0000259" key="3">
    <source>
        <dbReference type="Pfam" id="PF01156"/>
    </source>
</evidence>
<dbReference type="Pfam" id="PF01156">
    <property type="entry name" value="IU_nuc_hydro"/>
    <property type="match status" value="1"/>
</dbReference>
<sequence>MSKMKIIFDTDPGIDDAMALAYLGAQPRAELLALTTVFGNGGVDITTRNALYLTQRFGIDVPVYRGAHTPLVLPAPTPAPHVHGYDGLGDIGALDGFVAEPQATFAPQCIVELIREYPGEVTLLAVGPLTNLALALELDPEITGLVKEVVIMGGAFGWGPRRGNVSPVAEANVINDPHAADKVLTANWPIRAVGLDVTTQSILSTAAARELGRTAGETGQFLFDISRGYEKLYTQRDGFAGCAMHDVAAAIAVFEPHLFGYARGTIRAVTDGIAIGQTILKEEGRSFPPGPWDDLPVQTVCREVDVEGVLSAYHSVLSTHYGGLKTAV</sequence>
<dbReference type="STRING" id="573065.Astex_1322"/>
<dbReference type="PANTHER" id="PTHR12304:SF4">
    <property type="entry name" value="URIDINE NUCLEOSIDASE"/>
    <property type="match status" value="1"/>
</dbReference>
<dbReference type="Proteomes" id="UP000001492">
    <property type="component" value="Chromosome 1"/>
</dbReference>
<organism evidence="4 5">
    <name type="scientific">Asticcacaulis excentricus (strain ATCC 15261 / DSM 4724 / KCTC 12464 / NCIMB 9791 / VKM B-1370 / CB 48)</name>
    <dbReference type="NCBI Taxonomy" id="573065"/>
    <lineage>
        <taxon>Bacteria</taxon>
        <taxon>Pseudomonadati</taxon>
        <taxon>Pseudomonadota</taxon>
        <taxon>Alphaproteobacteria</taxon>
        <taxon>Caulobacterales</taxon>
        <taxon>Caulobacteraceae</taxon>
        <taxon>Asticcacaulis</taxon>
    </lineage>
</organism>
<feature type="domain" description="Inosine/uridine-preferring nucleoside hydrolase" evidence="3">
    <location>
        <begin position="6"/>
        <end position="309"/>
    </location>
</feature>
<dbReference type="EMBL" id="CP002395">
    <property type="protein sequence ID" value="ADU12995.1"/>
    <property type="molecule type" value="Genomic_DNA"/>
</dbReference>
<proteinExistence type="predicted"/>
<name>E8RP25_ASTEC</name>
<keyword evidence="5" id="KW-1185">Reference proteome</keyword>
<dbReference type="GO" id="GO:0005829">
    <property type="term" value="C:cytosol"/>
    <property type="evidence" value="ECO:0007669"/>
    <property type="project" value="TreeGrafter"/>
</dbReference>
<gene>
    <name evidence="4" type="ordered locus">Astex_1322</name>
</gene>
<keyword evidence="1 4" id="KW-0378">Hydrolase</keyword>
<dbReference type="Gene3D" id="3.90.245.10">
    <property type="entry name" value="Ribonucleoside hydrolase-like"/>
    <property type="match status" value="1"/>
</dbReference>
<evidence type="ECO:0000313" key="4">
    <source>
        <dbReference type="EMBL" id="ADU12995.1"/>
    </source>
</evidence>
<dbReference type="InterPro" id="IPR036452">
    <property type="entry name" value="Ribo_hydro-like"/>
</dbReference>
<dbReference type="KEGG" id="aex:Astex_1322"/>
<accession>E8RP25</accession>
<evidence type="ECO:0000256" key="1">
    <source>
        <dbReference type="ARBA" id="ARBA00022801"/>
    </source>
</evidence>
<dbReference type="InterPro" id="IPR001910">
    <property type="entry name" value="Inosine/uridine_hydrolase_dom"/>
</dbReference>
<dbReference type="PANTHER" id="PTHR12304">
    <property type="entry name" value="INOSINE-URIDINE PREFERRING NUCLEOSIDE HYDROLASE"/>
    <property type="match status" value="1"/>
</dbReference>
<dbReference type="CDD" id="cd02650">
    <property type="entry name" value="nuc_hydro_CaPnhB"/>
    <property type="match status" value="1"/>
</dbReference>
<reference evidence="5" key="1">
    <citation type="submission" date="2010-12" db="EMBL/GenBank/DDBJ databases">
        <title>Complete sequence of chromosome 1 of Asticcacaulis excentricus CB 48.</title>
        <authorList>
            <consortium name="US DOE Joint Genome Institute"/>
            <person name="Lucas S."/>
            <person name="Copeland A."/>
            <person name="Lapidus A."/>
            <person name="Cheng J.-F."/>
            <person name="Bruce D."/>
            <person name="Goodwin L."/>
            <person name="Pitluck S."/>
            <person name="Teshima H."/>
            <person name="Davenport K."/>
            <person name="Detter J.C."/>
            <person name="Han C."/>
            <person name="Tapia R."/>
            <person name="Land M."/>
            <person name="Hauser L."/>
            <person name="Jeffries C."/>
            <person name="Kyrpides N."/>
            <person name="Ivanova N."/>
            <person name="Ovchinnikova G."/>
            <person name="Brun Y.V."/>
            <person name="Woyke T."/>
        </authorList>
    </citation>
    <scope>NUCLEOTIDE SEQUENCE [LARGE SCALE GENOMIC DNA]</scope>
    <source>
        <strain evidence="5">ATCC 15261 / DSM 4724 / KCTC 12464 / NCIMB 9791 / VKM B-1370 / CB 48</strain>
    </source>
</reference>
<dbReference type="InterPro" id="IPR023186">
    <property type="entry name" value="IUNH"/>
</dbReference>
<evidence type="ECO:0000256" key="2">
    <source>
        <dbReference type="ARBA" id="ARBA00023295"/>
    </source>
</evidence>
<dbReference type="AlphaFoldDB" id="E8RP25"/>
<dbReference type="eggNOG" id="COG1957">
    <property type="taxonomic scope" value="Bacteria"/>
</dbReference>
<dbReference type="HOGENOM" id="CLU_036838_2_1_5"/>